<keyword evidence="4" id="KW-0812">Transmembrane</keyword>
<feature type="domain" description="PDZ" evidence="5">
    <location>
        <begin position="322"/>
        <end position="406"/>
    </location>
</feature>
<keyword evidence="4" id="KW-0472">Membrane</keyword>
<dbReference type="AlphaFoldDB" id="A0A8J6PF42"/>
<dbReference type="Gene3D" id="2.30.42.10">
    <property type="match status" value="1"/>
</dbReference>
<keyword evidence="2" id="KW-0378">Hydrolase</keyword>
<dbReference type="PROSITE" id="PS50106">
    <property type="entry name" value="PDZ"/>
    <property type="match status" value="1"/>
</dbReference>
<evidence type="ECO:0000313" key="7">
    <source>
        <dbReference type="Proteomes" id="UP000632659"/>
    </source>
</evidence>
<evidence type="ECO:0000259" key="5">
    <source>
        <dbReference type="PROSITE" id="PS50106"/>
    </source>
</evidence>
<dbReference type="Proteomes" id="UP000632659">
    <property type="component" value="Unassembled WGS sequence"/>
</dbReference>
<accession>A0A8J6PF42</accession>
<proteinExistence type="predicted"/>
<dbReference type="Pfam" id="PF13180">
    <property type="entry name" value="PDZ_2"/>
    <property type="match status" value="1"/>
</dbReference>
<dbReference type="InterPro" id="IPR001940">
    <property type="entry name" value="Peptidase_S1C"/>
</dbReference>
<feature type="transmembrane region" description="Helical" evidence="4">
    <location>
        <begin position="62"/>
        <end position="83"/>
    </location>
</feature>
<dbReference type="Gene3D" id="2.40.10.120">
    <property type="match status" value="1"/>
</dbReference>
<gene>
    <name evidence="6" type="ORF">H8702_11540</name>
</gene>
<evidence type="ECO:0000313" key="6">
    <source>
        <dbReference type="EMBL" id="MBC8611723.1"/>
    </source>
</evidence>
<dbReference type="InterPro" id="IPR009003">
    <property type="entry name" value="Peptidase_S1_PA"/>
</dbReference>
<dbReference type="PRINTS" id="PR00834">
    <property type="entry name" value="PROTEASES2C"/>
</dbReference>
<reference evidence="6" key="1">
    <citation type="submission" date="2020-08" db="EMBL/GenBank/DDBJ databases">
        <title>Genome public.</title>
        <authorList>
            <person name="Liu C."/>
            <person name="Sun Q."/>
        </authorList>
    </citation>
    <scope>NUCLEOTIDE SEQUENCE</scope>
    <source>
        <strain evidence="6">NSJ-15</strain>
    </source>
</reference>
<keyword evidence="4" id="KW-1133">Transmembrane helix</keyword>
<protein>
    <submittedName>
        <fullName evidence="6">Trypsin-like peptidase domain-containing protein</fullName>
    </submittedName>
</protein>
<dbReference type="RefSeq" id="WP_154825049.1">
    <property type="nucleotide sequence ID" value="NZ_JACRTL010000007.1"/>
</dbReference>
<dbReference type="InterPro" id="IPR001478">
    <property type="entry name" value="PDZ"/>
</dbReference>
<keyword evidence="7" id="KW-1185">Reference proteome</keyword>
<evidence type="ECO:0000256" key="1">
    <source>
        <dbReference type="ARBA" id="ARBA00022670"/>
    </source>
</evidence>
<evidence type="ECO:0000256" key="3">
    <source>
        <dbReference type="SAM" id="MobiDB-lite"/>
    </source>
</evidence>
<evidence type="ECO:0000256" key="4">
    <source>
        <dbReference type="SAM" id="Phobius"/>
    </source>
</evidence>
<dbReference type="EMBL" id="JACRTL010000007">
    <property type="protein sequence ID" value="MBC8611723.1"/>
    <property type="molecule type" value="Genomic_DNA"/>
</dbReference>
<dbReference type="SUPFAM" id="SSF50494">
    <property type="entry name" value="Trypsin-like serine proteases"/>
    <property type="match status" value="1"/>
</dbReference>
<dbReference type="InterPro" id="IPR036034">
    <property type="entry name" value="PDZ_sf"/>
</dbReference>
<comment type="caution">
    <text evidence="6">The sequence shown here is derived from an EMBL/GenBank/DDBJ whole genome shotgun (WGS) entry which is preliminary data.</text>
</comment>
<dbReference type="Pfam" id="PF13365">
    <property type="entry name" value="Trypsin_2"/>
    <property type="match status" value="1"/>
</dbReference>
<dbReference type="PANTHER" id="PTHR43343">
    <property type="entry name" value="PEPTIDASE S12"/>
    <property type="match status" value="1"/>
</dbReference>
<dbReference type="GO" id="GO:0004252">
    <property type="term" value="F:serine-type endopeptidase activity"/>
    <property type="evidence" value="ECO:0007669"/>
    <property type="project" value="InterPro"/>
</dbReference>
<name>A0A8J6PF42_9FIRM</name>
<dbReference type="InterPro" id="IPR051201">
    <property type="entry name" value="Chloro_Bact_Ser_Proteases"/>
</dbReference>
<organism evidence="6 7">
    <name type="scientific">Massiliimalia timonensis</name>
    <dbReference type="NCBI Taxonomy" id="1987501"/>
    <lineage>
        <taxon>Bacteria</taxon>
        <taxon>Bacillati</taxon>
        <taxon>Bacillota</taxon>
        <taxon>Clostridia</taxon>
        <taxon>Eubacteriales</taxon>
        <taxon>Oscillospiraceae</taxon>
        <taxon>Massiliimalia</taxon>
    </lineage>
</organism>
<sequence>MYQQYDGNNNWNQNNNDVFQNNPPAPPANQPGVQTWVDPAPPIQMVQEPVSAKKKSHRSAKIVAIILAGMIVATGCGFGGSLLTNQLTGGKTSPSVLTQSVDNTSANAANKGDNDIASVAAAAENTVVEITTEVMETSPFMEQYTASGAGSGVILTSDGYIVTNNHVIDGASKITVTLKNGESYDAKLIGADATSDLAVLKIEATDLQTATLGDSDKLSVGDLAVAIGNPLGELGGTVTEGIISALDREITVENQPMTLLQTSAAINPGNSGGGLFNGKGELIGIVNAKTSASGIEGLGFAIPVNTAKPVIEDLIQKGYVTGRIKLGVSFIDIQDQTTAMRYRVNDLGTYVYQVNDGSDADKAGLLTGDLVEEIDGTKITSSSQIKEMMADYSVGDKMKIKVLRDGKEVTVTVTFTEYTPQKTTEQ</sequence>
<feature type="compositionally biased region" description="Low complexity" evidence="3">
    <location>
        <begin position="1"/>
        <end position="22"/>
    </location>
</feature>
<dbReference type="GO" id="GO:0006508">
    <property type="term" value="P:proteolysis"/>
    <property type="evidence" value="ECO:0007669"/>
    <property type="project" value="UniProtKB-KW"/>
</dbReference>
<keyword evidence="1" id="KW-0645">Protease</keyword>
<dbReference type="PANTHER" id="PTHR43343:SF3">
    <property type="entry name" value="PROTEASE DO-LIKE 8, CHLOROPLASTIC"/>
    <property type="match status" value="1"/>
</dbReference>
<evidence type="ECO:0000256" key="2">
    <source>
        <dbReference type="ARBA" id="ARBA00022801"/>
    </source>
</evidence>
<dbReference type="SUPFAM" id="SSF50156">
    <property type="entry name" value="PDZ domain-like"/>
    <property type="match status" value="1"/>
</dbReference>
<dbReference type="SMART" id="SM00228">
    <property type="entry name" value="PDZ"/>
    <property type="match status" value="1"/>
</dbReference>
<feature type="region of interest" description="Disordered" evidence="3">
    <location>
        <begin position="1"/>
        <end position="31"/>
    </location>
</feature>